<name>A0A0A9NQ32_ARUDO</name>
<sequence length="47" mass="5392">MILQTIHQTLQVNCHNPSRMVLAVWKATRINTLMVKQTLPYPSSVQT</sequence>
<dbReference type="AlphaFoldDB" id="A0A0A9NQ32"/>
<reference evidence="1" key="1">
    <citation type="submission" date="2014-09" db="EMBL/GenBank/DDBJ databases">
        <authorList>
            <person name="Magalhaes I.L.F."/>
            <person name="Oliveira U."/>
            <person name="Santos F.R."/>
            <person name="Vidigal T.H.D.A."/>
            <person name="Brescovit A.D."/>
            <person name="Santos A.J."/>
        </authorList>
    </citation>
    <scope>NUCLEOTIDE SEQUENCE</scope>
    <source>
        <tissue evidence="1">Shoot tissue taken approximately 20 cm above the soil surface</tissue>
    </source>
</reference>
<dbReference type="EMBL" id="GBRH01222729">
    <property type="protein sequence ID" value="JAD75166.1"/>
    <property type="molecule type" value="Transcribed_RNA"/>
</dbReference>
<evidence type="ECO:0000313" key="1">
    <source>
        <dbReference type="EMBL" id="JAD75166.1"/>
    </source>
</evidence>
<reference evidence="1" key="2">
    <citation type="journal article" date="2015" name="Data Brief">
        <title>Shoot transcriptome of the giant reed, Arundo donax.</title>
        <authorList>
            <person name="Barrero R.A."/>
            <person name="Guerrero F.D."/>
            <person name="Moolhuijzen P."/>
            <person name="Goolsby J.A."/>
            <person name="Tidwell J."/>
            <person name="Bellgard S.E."/>
            <person name="Bellgard M.I."/>
        </authorList>
    </citation>
    <scope>NUCLEOTIDE SEQUENCE</scope>
    <source>
        <tissue evidence="1">Shoot tissue taken approximately 20 cm above the soil surface</tissue>
    </source>
</reference>
<accession>A0A0A9NQ32</accession>
<protein>
    <submittedName>
        <fullName evidence="1">Uncharacterized protein</fullName>
    </submittedName>
</protein>
<organism evidence="1">
    <name type="scientific">Arundo donax</name>
    <name type="common">Giant reed</name>
    <name type="synonym">Donax arundinaceus</name>
    <dbReference type="NCBI Taxonomy" id="35708"/>
    <lineage>
        <taxon>Eukaryota</taxon>
        <taxon>Viridiplantae</taxon>
        <taxon>Streptophyta</taxon>
        <taxon>Embryophyta</taxon>
        <taxon>Tracheophyta</taxon>
        <taxon>Spermatophyta</taxon>
        <taxon>Magnoliopsida</taxon>
        <taxon>Liliopsida</taxon>
        <taxon>Poales</taxon>
        <taxon>Poaceae</taxon>
        <taxon>PACMAD clade</taxon>
        <taxon>Arundinoideae</taxon>
        <taxon>Arundineae</taxon>
        <taxon>Arundo</taxon>
    </lineage>
</organism>
<proteinExistence type="predicted"/>